<feature type="compositionally biased region" description="Basic and acidic residues" evidence="1">
    <location>
        <begin position="463"/>
        <end position="472"/>
    </location>
</feature>
<dbReference type="SUPFAM" id="SSF52047">
    <property type="entry name" value="RNI-like"/>
    <property type="match status" value="1"/>
</dbReference>
<feature type="region of interest" description="Disordered" evidence="1">
    <location>
        <begin position="286"/>
        <end position="306"/>
    </location>
</feature>
<dbReference type="Gene3D" id="3.80.10.10">
    <property type="entry name" value="Ribonuclease Inhibitor"/>
    <property type="match status" value="1"/>
</dbReference>
<feature type="region of interest" description="Disordered" evidence="1">
    <location>
        <begin position="1"/>
        <end position="74"/>
    </location>
</feature>
<proteinExistence type="predicted"/>
<feature type="region of interest" description="Disordered" evidence="1">
    <location>
        <begin position="461"/>
        <end position="492"/>
    </location>
</feature>
<organism evidence="2 3">
    <name type="scientific">Polarella glacialis</name>
    <name type="common">Dinoflagellate</name>
    <dbReference type="NCBI Taxonomy" id="89957"/>
    <lineage>
        <taxon>Eukaryota</taxon>
        <taxon>Sar</taxon>
        <taxon>Alveolata</taxon>
        <taxon>Dinophyceae</taxon>
        <taxon>Suessiales</taxon>
        <taxon>Suessiaceae</taxon>
        <taxon>Polarella</taxon>
    </lineage>
</organism>
<dbReference type="OrthoDB" id="434423at2759"/>
<dbReference type="PANTHER" id="PTHR24114:SF2">
    <property type="entry name" value="F-BOX DOMAIN-CONTAINING PROTEIN-RELATED"/>
    <property type="match status" value="1"/>
</dbReference>
<feature type="compositionally biased region" description="Low complexity" evidence="1">
    <location>
        <begin position="361"/>
        <end position="391"/>
    </location>
</feature>
<feature type="region of interest" description="Disordered" evidence="1">
    <location>
        <begin position="351"/>
        <end position="408"/>
    </location>
</feature>
<evidence type="ECO:0000313" key="3">
    <source>
        <dbReference type="Proteomes" id="UP000654075"/>
    </source>
</evidence>
<protein>
    <submittedName>
        <fullName evidence="2">Uncharacterized protein</fullName>
    </submittedName>
</protein>
<name>A0A813GWT2_POLGL</name>
<comment type="caution">
    <text evidence="2">The sequence shown here is derived from an EMBL/GenBank/DDBJ whole genome shotgun (WGS) entry which is preliminary data.</text>
</comment>
<gene>
    <name evidence="2" type="ORF">PGLA1383_LOCUS46193</name>
</gene>
<feature type="compositionally biased region" description="Polar residues" evidence="1">
    <location>
        <begin position="476"/>
        <end position="489"/>
    </location>
</feature>
<sequence length="1168" mass="129536">MAGAEQLAAEDVTGVEKLTQTGSTTATITPRTTTTAEKLAQDARPVSVSVSEGPDASLLSEQAERSQGGPDISGVREDALLRATTTPMPAAHAEDIASQRRNAETGLHEVKPQLRRAKSLKPLRKAKTKQLDERGESHSGIICDLIERQKASLGKRKTNTTVWFLKLLESSPQFFFGKRLEEAKGMFFRDQLTCDLMGSIVSERKEHGVWPKTTISDFVKQARSVIEMKRGYQVIKVEVNNWDIVNNLAKLRTNNFGLLEAPERVRERQERMDEFWGVFHDRARNDRPVEEEADAEGDGDVQYIDTQPHEPGALAQFRALREAAPLSVTHGSGNFWTKSFGSSTGARAGIAPLVPLPSPSRPYSSPSRPSSSLGKRPGSGSVSRSGSSWSSARPAVQRTSSLPSLGRPKAIATVRSDMAPLASQELTDQDKAGLKDVWGSTLESMEAAQVSLQQWIDVRKHRPESGGGHRPDSGLSGIQTASRSGNRTAASRRRYLKECDQRMTVPDPLAFNTGHSNKFLADGRCLLDDDLLAVAGMLQERPPLEEVNLDGNVMLTDRALGPFLAELLKDESSLSLRKVKLSQCKGAGPRTLEHTIQLIQKVQSALTHLDISGVHIATRLQLQLCQSLGQNDSIKEVRLAGTGFGGTCITNQCTTSLLSSARLELLDLSWNLFCKEEFQCLGTCLAQNNVLKHLLVDNCAAYIATQDTPVSELVERLVRNSGLVSLSLSNNRIDFRAAVVVEDALHHHPHMVRLYLAENPMGHLGVRSILRLISRVESKITHLDLEGCYSGASQDTNLEKVGYQVFSFTNPGGKYVLNLSRPYHRSLLKMLYKTAERFKLSADKAFTIESFTPPPFVHATKDAAGIWQVPTSGVLKVLFNVEAAMDAGVKGLADDDFSGFLYNHFQLTRFTPHFIKVAALFSTWKSMDGMAVEQEVFLRALASDFNMTVPYLDYMVQVGKSAALETLFRLIPTIPRGGSNEYFMAMSLYPRFQDLFINSQKMESFLGFNPQNPTGRYKFDLGNTADFAVAEQILLIDRWESVISFRNDRADTSSRGNRSQLRNEFYQSTPLHTSVNTPAEWNLPDYGEFECDYASNLSPKVGSKPLSDALWEELMISTYFSTCRQVDKLRVLRGISHLIFVSCMHIRQMLGYFKSPLDREEAVVIFFP</sequence>
<evidence type="ECO:0000313" key="2">
    <source>
        <dbReference type="EMBL" id="CAE8629769.1"/>
    </source>
</evidence>
<reference evidence="2" key="1">
    <citation type="submission" date="2021-02" db="EMBL/GenBank/DDBJ databases">
        <authorList>
            <person name="Dougan E. K."/>
            <person name="Rhodes N."/>
            <person name="Thang M."/>
            <person name="Chan C."/>
        </authorList>
    </citation>
    <scope>NUCLEOTIDE SEQUENCE</scope>
</reference>
<dbReference type="Proteomes" id="UP000654075">
    <property type="component" value="Unassembled WGS sequence"/>
</dbReference>
<feature type="compositionally biased region" description="Low complexity" evidence="1">
    <location>
        <begin position="21"/>
        <end position="35"/>
    </location>
</feature>
<dbReference type="InterPro" id="IPR032675">
    <property type="entry name" value="LRR_dom_sf"/>
</dbReference>
<dbReference type="PANTHER" id="PTHR24114">
    <property type="entry name" value="LEUCINE RICH REPEAT FAMILY PROTEIN"/>
    <property type="match status" value="1"/>
</dbReference>
<accession>A0A813GWT2</accession>
<keyword evidence="3" id="KW-1185">Reference proteome</keyword>
<dbReference type="InterPro" id="IPR052394">
    <property type="entry name" value="LRR-containing"/>
</dbReference>
<feature type="non-terminal residue" evidence="2">
    <location>
        <position position="1168"/>
    </location>
</feature>
<dbReference type="AlphaFoldDB" id="A0A813GWT2"/>
<dbReference type="EMBL" id="CAJNNV010029708">
    <property type="protein sequence ID" value="CAE8629769.1"/>
    <property type="molecule type" value="Genomic_DNA"/>
</dbReference>
<evidence type="ECO:0000256" key="1">
    <source>
        <dbReference type="SAM" id="MobiDB-lite"/>
    </source>
</evidence>